<dbReference type="Pfam" id="PF14493">
    <property type="entry name" value="HTH_40"/>
    <property type="match status" value="1"/>
</dbReference>
<evidence type="ECO:0000313" key="3">
    <source>
        <dbReference type="Proteomes" id="UP000199474"/>
    </source>
</evidence>
<keyword evidence="3" id="KW-1185">Reference proteome</keyword>
<name>A0A1I1SX69_9BACI</name>
<dbReference type="OrthoDB" id="2354672at2"/>
<dbReference type="STRING" id="640948.SAMN05216238_10216"/>
<gene>
    <name evidence="2" type="ORF">SAMN05216238_10216</name>
</gene>
<proteinExistence type="predicted"/>
<sequence length="349" mass="40707">MLFNYIILSCCTKFQEDRSTSAVFHLLKGKRSIQTVQDAHIYELNHFYGIYPTLSKHDFEVHVQQLIKNNDLALKGDNTAIVTRKGENWINQEAINVSGCYFHGMEYSRYAPVFWQRLLLMIQTMTNSKRHHFNFIPVIDKTEITDWVRKQYRLWKYDTSLFLNKLYSELFHLLNQFDTTEASIFVDSLTGYNHYGMSSFQIAERYGLEQVDVPLIRTSTIHRMLMLISQNEQHTPLLKHFLQDLTHEAKVTNSANKTKQFMAKGYSAENIASIRQLKLNTIYDHMVEIALYDKAFPLGHYVTPDIQAQIRAAIAAADSYKLKDIKQHVSASISYFQIRLVLATDKITW</sequence>
<dbReference type="PIRSF" id="PIRSF021350">
    <property type="entry name" value="UCP021350"/>
    <property type="match status" value="1"/>
</dbReference>
<dbReference type="Proteomes" id="UP000199474">
    <property type="component" value="Unassembled WGS sequence"/>
</dbReference>
<dbReference type="EMBL" id="FOMR01000002">
    <property type="protein sequence ID" value="SFD50996.1"/>
    <property type="molecule type" value="Genomic_DNA"/>
</dbReference>
<reference evidence="3" key="1">
    <citation type="submission" date="2016-10" db="EMBL/GenBank/DDBJ databases">
        <authorList>
            <person name="Varghese N."/>
            <person name="Submissions S."/>
        </authorList>
    </citation>
    <scope>NUCLEOTIDE SEQUENCE [LARGE SCALE GENOMIC DNA]</scope>
    <source>
        <strain evidence="3">DSM 22530</strain>
    </source>
</reference>
<dbReference type="InterPro" id="IPR008308">
    <property type="entry name" value="YpbB-like"/>
</dbReference>
<protein>
    <submittedName>
        <fullName evidence="2">Uncharacterized protein YpbB</fullName>
    </submittedName>
</protein>
<feature type="domain" description="Helicase Helix-turn-helix" evidence="1">
    <location>
        <begin position="254"/>
        <end position="342"/>
    </location>
</feature>
<dbReference type="InterPro" id="IPR029491">
    <property type="entry name" value="Helicase_HTH"/>
</dbReference>
<dbReference type="RefSeq" id="WP_090080662.1">
    <property type="nucleotide sequence ID" value="NZ_FOMR01000002.1"/>
</dbReference>
<evidence type="ECO:0000313" key="2">
    <source>
        <dbReference type="EMBL" id="SFD50996.1"/>
    </source>
</evidence>
<evidence type="ECO:0000259" key="1">
    <source>
        <dbReference type="Pfam" id="PF14493"/>
    </source>
</evidence>
<dbReference type="AlphaFoldDB" id="A0A1I1SX69"/>
<organism evidence="2 3">
    <name type="scientific">Lentibacillus persicus</name>
    <dbReference type="NCBI Taxonomy" id="640948"/>
    <lineage>
        <taxon>Bacteria</taxon>
        <taxon>Bacillati</taxon>
        <taxon>Bacillota</taxon>
        <taxon>Bacilli</taxon>
        <taxon>Bacillales</taxon>
        <taxon>Bacillaceae</taxon>
        <taxon>Lentibacillus</taxon>
    </lineage>
</organism>
<accession>A0A1I1SX69</accession>